<name>A0A5P1EKG2_ASPOF</name>
<evidence type="ECO:0000313" key="2">
    <source>
        <dbReference type="Proteomes" id="UP000243459"/>
    </source>
</evidence>
<keyword evidence="2" id="KW-1185">Reference proteome</keyword>
<dbReference type="AlphaFoldDB" id="A0A5P1EKG2"/>
<evidence type="ECO:0000313" key="1">
    <source>
        <dbReference type="EMBL" id="ONK65289.1"/>
    </source>
</evidence>
<gene>
    <name evidence="1" type="ORF">A4U43_C07F35600</name>
</gene>
<reference evidence="2" key="1">
    <citation type="journal article" date="2017" name="Nat. Commun.">
        <title>The asparagus genome sheds light on the origin and evolution of a young Y chromosome.</title>
        <authorList>
            <person name="Harkess A."/>
            <person name="Zhou J."/>
            <person name="Xu C."/>
            <person name="Bowers J.E."/>
            <person name="Van der Hulst R."/>
            <person name="Ayyampalayam S."/>
            <person name="Mercati F."/>
            <person name="Riccardi P."/>
            <person name="McKain M.R."/>
            <person name="Kakrana A."/>
            <person name="Tang H."/>
            <person name="Ray J."/>
            <person name="Groenendijk J."/>
            <person name="Arikit S."/>
            <person name="Mathioni S.M."/>
            <person name="Nakano M."/>
            <person name="Shan H."/>
            <person name="Telgmann-Rauber A."/>
            <person name="Kanno A."/>
            <person name="Yue Z."/>
            <person name="Chen H."/>
            <person name="Li W."/>
            <person name="Chen Y."/>
            <person name="Xu X."/>
            <person name="Zhang Y."/>
            <person name="Luo S."/>
            <person name="Chen H."/>
            <person name="Gao J."/>
            <person name="Mao Z."/>
            <person name="Pires J.C."/>
            <person name="Luo M."/>
            <person name="Kudrna D."/>
            <person name="Wing R.A."/>
            <person name="Meyers B.C."/>
            <person name="Yi K."/>
            <person name="Kong H."/>
            <person name="Lavrijsen P."/>
            <person name="Sunseri F."/>
            <person name="Falavigna A."/>
            <person name="Ye Y."/>
            <person name="Leebens-Mack J.H."/>
            <person name="Chen G."/>
        </authorList>
    </citation>
    <scope>NUCLEOTIDE SEQUENCE [LARGE SCALE GENOMIC DNA]</scope>
    <source>
        <strain evidence="2">cv. DH0086</strain>
    </source>
</reference>
<dbReference type="Gramene" id="ONK65289">
    <property type="protein sequence ID" value="ONK65289"/>
    <property type="gene ID" value="A4U43_C07F35600"/>
</dbReference>
<accession>A0A5P1EKG2</accession>
<dbReference type="Proteomes" id="UP000243459">
    <property type="component" value="Chromosome 7"/>
</dbReference>
<proteinExistence type="predicted"/>
<protein>
    <submittedName>
        <fullName evidence="1">Uncharacterized protein</fullName>
    </submittedName>
</protein>
<sequence length="128" mass="14347">MVMERWAKKLASSKGSSGEVISQARLSVARNHVKFKYRSRRAFSIAAESLALALEGIETADGETNARKDCKTYLIEYRWDAACCKRKLRYNTLKQGSFRCVQILSDIFLSSYDTVAAKASLDAGEPDR</sequence>
<dbReference type="EMBL" id="CM007387">
    <property type="protein sequence ID" value="ONK65289.1"/>
    <property type="molecule type" value="Genomic_DNA"/>
</dbReference>
<organism evidence="1 2">
    <name type="scientific">Asparagus officinalis</name>
    <name type="common">Garden asparagus</name>
    <dbReference type="NCBI Taxonomy" id="4686"/>
    <lineage>
        <taxon>Eukaryota</taxon>
        <taxon>Viridiplantae</taxon>
        <taxon>Streptophyta</taxon>
        <taxon>Embryophyta</taxon>
        <taxon>Tracheophyta</taxon>
        <taxon>Spermatophyta</taxon>
        <taxon>Magnoliopsida</taxon>
        <taxon>Liliopsida</taxon>
        <taxon>Asparagales</taxon>
        <taxon>Asparagaceae</taxon>
        <taxon>Asparagoideae</taxon>
        <taxon>Asparagus</taxon>
    </lineage>
</organism>